<keyword evidence="2" id="KW-1133">Transmembrane helix</keyword>
<evidence type="ECO:0000256" key="2">
    <source>
        <dbReference type="SAM" id="Phobius"/>
    </source>
</evidence>
<keyword evidence="2" id="KW-0812">Transmembrane</keyword>
<organism evidence="3 4">
    <name type="scientific">Saccharopolyspora flava</name>
    <dbReference type="NCBI Taxonomy" id="95161"/>
    <lineage>
        <taxon>Bacteria</taxon>
        <taxon>Bacillati</taxon>
        <taxon>Actinomycetota</taxon>
        <taxon>Actinomycetes</taxon>
        <taxon>Pseudonocardiales</taxon>
        <taxon>Pseudonocardiaceae</taxon>
        <taxon>Saccharopolyspora</taxon>
    </lineage>
</organism>
<feature type="transmembrane region" description="Helical" evidence="2">
    <location>
        <begin position="100"/>
        <end position="122"/>
    </location>
</feature>
<evidence type="ECO:0000313" key="4">
    <source>
        <dbReference type="Proteomes" id="UP000198852"/>
    </source>
</evidence>
<sequence>MSRATRSEHERTPDGTGGADEIAATHDEEKPARRLSRGPELLVYLVALAVALLVLRQVFFPLTKGNQFYLVVFLGCTLPLVFLSYRPGARRGTGERDDPAWYDWVLSAVALLVAFYPVLPFASGGFDAFLDRQGGLSTVDVVAGSLLLLLVLEATRRTTG</sequence>
<dbReference type="PANTHER" id="PTHR43849">
    <property type="entry name" value="BLL3936 PROTEIN"/>
    <property type="match status" value="1"/>
</dbReference>
<name>A0A1I6SM29_9PSEU</name>
<feature type="transmembrane region" description="Helical" evidence="2">
    <location>
        <begin position="41"/>
        <end position="62"/>
    </location>
</feature>
<dbReference type="STRING" id="95161.SAMN05660874_03221"/>
<evidence type="ECO:0000313" key="3">
    <source>
        <dbReference type="EMBL" id="SFS78015.1"/>
    </source>
</evidence>
<keyword evidence="2" id="KW-0472">Membrane</keyword>
<evidence type="ECO:0000256" key="1">
    <source>
        <dbReference type="SAM" id="MobiDB-lite"/>
    </source>
</evidence>
<proteinExistence type="predicted"/>
<feature type="compositionally biased region" description="Basic and acidic residues" evidence="1">
    <location>
        <begin position="23"/>
        <end position="32"/>
    </location>
</feature>
<accession>A0A1I6SM29</accession>
<feature type="transmembrane region" description="Helical" evidence="2">
    <location>
        <begin position="68"/>
        <end position="88"/>
    </location>
</feature>
<dbReference type="Proteomes" id="UP000198852">
    <property type="component" value="Unassembled WGS sequence"/>
</dbReference>
<feature type="transmembrane region" description="Helical" evidence="2">
    <location>
        <begin position="134"/>
        <end position="152"/>
    </location>
</feature>
<gene>
    <name evidence="3" type="ORF">SAMN05660874_03221</name>
</gene>
<protein>
    <submittedName>
        <fullName evidence="3">Uncharacterized protein</fullName>
    </submittedName>
</protein>
<dbReference type="EMBL" id="FOZX01000005">
    <property type="protein sequence ID" value="SFS78015.1"/>
    <property type="molecule type" value="Genomic_DNA"/>
</dbReference>
<feature type="region of interest" description="Disordered" evidence="1">
    <location>
        <begin position="1"/>
        <end position="32"/>
    </location>
</feature>
<keyword evidence="4" id="KW-1185">Reference proteome</keyword>
<dbReference type="PANTHER" id="PTHR43849:SF2">
    <property type="entry name" value="BLL3936 PROTEIN"/>
    <property type="match status" value="1"/>
</dbReference>
<feature type="compositionally biased region" description="Basic and acidic residues" evidence="1">
    <location>
        <begin position="1"/>
        <end position="13"/>
    </location>
</feature>
<dbReference type="AlphaFoldDB" id="A0A1I6SM29"/>
<reference evidence="4" key="1">
    <citation type="submission" date="2016-10" db="EMBL/GenBank/DDBJ databases">
        <authorList>
            <person name="Varghese N."/>
            <person name="Submissions S."/>
        </authorList>
    </citation>
    <scope>NUCLEOTIDE SEQUENCE [LARGE SCALE GENOMIC DNA]</scope>
    <source>
        <strain evidence="4">DSM 44771</strain>
    </source>
</reference>